<gene>
    <name evidence="1" type="ORF">HGQ98_31040</name>
</gene>
<dbReference type="Proteomes" id="UP000542405">
    <property type="component" value="Unassembled WGS sequence"/>
</dbReference>
<dbReference type="EMBL" id="JABBZE010000816">
    <property type="protein sequence ID" value="NMU93729.1"/>
    <property type="molecule type" value="Genomic_DNA"/>
</dbReference>
<proteinExistence type="predicted"/>
<sequence length="44" mass="4605">MPAALVLLLAVACALSVANVYYAQPLLDAMGREFRLDEGAVGIV</sequence>
<name>A0A848NKM3_9BURK</name>
<protein>
    <submittedName>
        <fullName evidence="1">MFS transporter</fullName>
    </submittedName>
</protein>
<feature type="non-terminal residue" evidence="1">
    <location>
        <position position="44"/>
    </location>
</feature>
<dbReference type="AlphaFoldDB" id="A0A848NKM3"/>
<organism evidence="1 2">
    <name type="scientific">Achromobacter ruhlandii</name>
    <dbReference type="NCBI Taxonomy" id="72557"/>
    <lineage>
        <taxon>Bacteria</taxon>
        <taxon>Pseudomonadati</taxon>
        <taxon>Pseudomonadota</taxon>
        <taxon>Betaproteobacteria</taxon>
        <taxon>Burkholderiales</taxon>
        <taxon>Alcaligenaceae</taxon>
        <taxon>Achromobacter</taxon>
    </lineage>
</organism>
<comment type="caution">
    <text evidence="1">The sequence shown here is derived from an EMBL/GenBank/DDBJ whole genome shotgun (WGS) entry which is preliminary data.</text>
</comment>
<accession>A0A848NKM3</accession>
<evidence type="ECO:0000313" key="1">
    <source>
        <dbReference type="EMBL" id="NMU93729.1"/>
    </source>
</evidence>
<evidence type="ECO:0000313" key="2">
    <source>
        <dbReference type="Proteomes" id="UP000542405"/>
    </source>
</evidence>
<reference evidence="1 2" key="1">
    <citation type="submission" date="2020-04" db="EMBL/GenBank/DDBJ databases">
        <title>Achromobacter ruhlandii genome sequencing and assembly.</title>
        <authorList>
            <person name="Martins R.C.R."/>
            <person name="Perdigao-Neto L.V."/>
            <person name="Levin A.S.S."/>
            <person name="Costa S.F."/>
        </authorList>
    </citation>
    <scope>NUCLEOTIDE SEQUENCE [LARGE SCALE GENOMIC DNA]</scope>
    <source>
        <strain evidence="1 2">9035ralo</strain>
    </source>
</reference>